<dbReference type="SUPFAM" id="SSF46785">
    <property type="entry name" value="Winged helix' DNA-binding domain"/>
    <property type="match status" value="1"/>
</dbReference>
<dbReference type="Pfam" id="PF00126">
    <property type="entry name" value="HTH_1"/>
    <property type="match status" value="1"/>
</dbReference>
<protein>
    <submittedName>
        <fullName evidence="6">DNA-binding transcriptional LysR family regulator</fullName>
    </submittedName>
</protein>
<dbReference type="SUPFAM" id="SSF53850">
    <property type="entry name" value="Periplasmic binding protein-like II"/>
    <property type="match status" value="1"/>
</dbReference>
<proteinExistence type="inferred from homology"/>
<sequence length="300" mass="32949">MFNWNDIRVFLTVAEEGSSLAAASIIGMNHTTVARRIDALEHALNLELFERTNRGYNLTAQGLVLLDVAKTMRASAASVLTTAEQLARDDDGVIRFAGNAEAMQRFGVKLTSKFKEKNPQISFDLLIDVAWDKNQSPLESGKADLVLRPIDEISGDTLIAKKLARFPLGVYCSKAYHQKYGAPRSLDEAQGRKFVIYSDEVARVMKAVDWLNHQLDAADILYQVNAVTSMAAALQSGAGLGLLPCVTGDATPDLVSCFRHEELQHTLWLVASKESYTRPAVRKFMAFAGEHFKSGNRAGA</sequence>
<organism evidence="6 7">
    <name type="scientific">Litoreibacter meonggei</name>
    <dbReference type="NCBI Taxonomy" id="1049199"/>
    <lineage>
        <taxon>Bacteria</taxon>
        <taxon>Pseudomonadati</taxon>
        <taxon>Pseudomonadota</taxon>
        <taxon>Alphaproteobacteria</taxon>
        <taxon>Rhodobacterales</taxon>
        <taxon>Roseobacteraceae</taxon>
        <taxon>Litoreibacter</taxon>
    </lineage>
</organism>
<dbReference type="PANTHER" id="PTHR30126:SF40">
    <property type="entry name" value="HTH-TYPE TRANSCRIPTIONAL REGULATOR GLTR"/>
    <property type="match status" value="1"/>
</dbReference>
<reference evidence="6 7" key="1">
    <citation type="submission" date="2018-10" db="EMBL/GenBank/DDBJ databases">
        <title>Genomic Encyclopedia of Archaeal and Bacterial Type Strains, Phase II (KMG-II): from individual species to whole genera.</title>
        <authorList>
            <person name="Goeker M."/>
        </authorList>
    </citation>
    <scope>NUCLEOTIDE SEQUENCE [LARGE SCALE GENOMIC DNA]</scope>
    <source>
        <strain evidence="6 7">DSM 29466</strain>
    </source>
</reference>
<comment type="similarity">
    <text evidence="1">Belongs to the LysR transcriptional regulatory family.</text>
</comment>
<dbReference type="OrthoDB" id="9796526at2"/>
<dbReference type="Pfam" id="PF03466">
    <property type="entry name" value="LysR_substrate"/>
    <property type="match status" value="1"/>
</dbReference>
<evidence type="ECO:0000256" key="2">
    <source>
        <dbReference type="ARBA" id="ARBA00023015"/>
    </source>
</evidence>
<dbReference type="EMBL" id="RCCE01000002">
    <property type="protein sequence ID" value="RLJ59489.1"/>
    <property type="molecule type" value="Genomic_DNA"/>
</dbReference>
<keyword evidence="2" id="KW-0805">Transcription regulation</keyword>
<dbReference type="GO" id="GO:0000976">
    <property type="term" value="F:transcription cis-regulatory region binding"/>
    <property type="evidence" value="ECO:0007669"/>
    <property type="project" value="TreeGrafter"/>
</dbReference>
<keyword evidence="4" id="KW-0804">Transcription</keyword>
<dbReference type="RefSeq" id="WP_121023187.1">
    <property type="nucleotide sequence ID" value="NZ_RCCE01000002.1"/>
</dbReference>
<evidence type="ECO:0000256" key="3">
    <source>
        <dbReference type="ARBA" id="ARBA00023125"/>
    </source>
</evidence>
<evidence type="ECO:0000256" key="1">
    <source>
        <dbReference type="ARBA" id="ARBA00009437"/>
    </source>
</evidence>
<dbReference type="InterPro" id="IPR036390">
    <property type="entry name" value="WH_DNA-bd_sf"/>
</dbReference>
<keyword evidence="7" id="KW-1185">Reference proteome</keyword>
<evidence type="ECO:0000313" key="6">
    <source>
        <dbReference type="EMBL" id="RLJ59489.1"/>
    </source>
</evidence>
<dbReference type="PANTHER" id="PTHR30126">
    <property type="entry name" value="HTH-TYPE TRANSCRIPTIONAL REGULATOR"/>
    <property type="match status" value="1"/>
</dbReference>
<keyword evidence="3 6" id="KW-0238">DNA-binding</keyword>
<feature type="domain" description="HTH lysR-type" evidence="5">
    <location>
        <begin position="2"/>
        <end position="59"/>
    </location>
</feature>
<accession>A0A497X3E7</accession>
<dbReference type="Gene3D" id="1.10.10.10">
    <property type="entry name" value="Winged helix-like DNA-binding domain superfamily/Winged helix DNA-binding domain"/>
    <property type="match status" value="1"/>
</dbReference>
<evidence type="ECO:0000259" key="5">
    <source>
        <dbReference type="PROSITE" id="PS50931"/>
    </source>
</evidence>
<name>A0A497X3E7_9RHOB</name>
<comment type="caution">
    <text evidence="6">The sequence shown here is derived from an EMBL/GenBank/DDBJ whole genome shotgun (WGS) entry which is preliminary data.</text>
</comment>
<gene>
    <name evidence="6" type="ORF">BCF46_1638</name>
</gene>
<dbReference type="Proteomes" id="UP000269157">
    <property type="component" value="Unassembled WGS sequence"/>
</dbReference>
<evidence type="ECO:0000313" key="7">
    <source>
        <dbReference type="Proteomes" id="UP000269157"/>
    </source>
</evidence>
<dbReference type="CDD" id="cd05466">
    <property type="entry name" value="PBP2_LTTR_substrate"/>
    <property type="match status" value="1"/>
</dbReference>
<dbReference type="AlphaFoldDB" id="A0A497X3E7"/>
<dbReference type="InterPro" id="IPR036388">
    <property type="entry name" value="WH-like_DNA-bd_sf"/>
</dbReference>
<dbReference type="InterPro" id="IPR005119">
    <property type="entry name" value="LysR_subst-bd"/>
</dbReference>
<dbReference type="PROSITE" id="PS50931">
    <property type="entry name" value="HTH_LYSR"/>
    <property type="match status" value="1"/>
</dbReference>
<evidence type="ECO:0000256" key="4">
    <source>
        <dbReference type="ARBA" id="ARBA00023163"/>
    </source>
</evidence>
<dbReference type="InterPro" id="IPR000847">
    <property type="entry name" value="LysR_HTH_N"/>
</dbReference>
<dbReference type="Gene3D" id="3.40.190.290">
    <property type="match status" value="1"/>
</dbReference>
<dbReference type="GO" id="GO:0003700">
    <property type="term" value="F:DNA-binding transcription factor activity"/>
    <property type="evidence" value="ECO:0007669"/>
    <property type="project" value="InterPro"/>
</dbReference>